<organism evidence="2 3">
    <name type="scientific">Lentinus brumalis</name>
    <dbReference type="NCBI Taxonomy" id="2498619"/>
    <lineage>
        <taxon>Eukaryota</taxon>
        <taxon>Fungi</taxon>
        <taxon>Dikarya</taxon>
        <taxon>Basidiomycota</taxon>
        <taxon>Agaricomycotina</taxon>
        <taxon>Agaricomycetes</taxon>
        <taxon>Polyporales</taxon>
        <taxon>Polyporaceae</taxon>
        <taxon>Lentinus</taxon>
    </lineage>
</organism>
<evidence type="ECO:0000256" key="1">
    <source>
        <dbReference type="SAM" id="MobiDB-lite"/>
    </source>
</evidence>
<dbReference type="Proteomes" id="UP000256964">
    <property type="component" value="Unassembled WGS sequence"/>
</dbReference>
<accession>A0A371DSL4</accession>
<proteinExistence type="predicted"/>
<evidence type="ECO:0000313" key="3">
    <source>
        <dbReference type="Proteomes" id="UP000256964"/>
    </source>
</evidence>
<keyword evidence="3" id="KW-1185">Reference proteome</keyword>
<name>A0A371DSL4_9APHY</name>
<feature type="region of interest" description="Disordered" evidence="1">
    <location>
        <begin position="67"/>
        <end position="92"/>
    </location>
</feature>
<protein>
    <submittedName>
        <fullName evidence="2">Uncharacterized protein</fullName>
    </submittedName>
</protein>
<reference evidence="2 3" key="1">
    <citation type="journal article" date="2018" name="Biotechnol. Biofuels">
        <title>Integrative visual omics of the white-rot fungus Polyporus brumalis exposes the biotechnological potential of its oxidative enzymes for delignifying raw plant biomass.</title>
        <authorList>
            <person name="Miyauchi S."/>
            <person name="Rancon A."/>
            <person name="Drula E."/>
            <person name="Hage H."/>
            <person name="Chaduli D."/>
            <person name="Favel A."/>
            <person name="Grisel S."/>
            <person name="Henrissat B."/>
            <person name="Herpoel-Gimbert I."/>
            <person name="Ruiz-Duenas F.J."/>
            <person name="Chevret D."/>
            <person name="Hainaut M."/>
            <person name="Lin J."/>
            <person name="Wang M."/>
            <person name="Pangilinan J."/>
            <person name="Lipzen A."/>
            <person name="Lesage-Meessen L."/>
            <person name="Navarro D."/>
            <person name="Riley R."/>
            <person name="Grigoriev I.V."/>
            <person name="Zhou S."/>
            <person name="Raouche S."/>
            <person name="Rosso M.N."/>
        </authorList>
    </citation>
    <scope>NUCLEOTIDE SEQUENCE [LARGE SCALE GENOMIC DNA]</scope>
    <source>
        <strain evidence="2 3">BRFM 1820</strain>
    </source>
</reference>
<feature type="region of interest" description="Disordered" evidence="1">
    <location>
        <begin position="126"/>
        <end position="155"/>
    </location>
</feature>
<dbReference type="EMBL" id="KZ857382">
    <property type="protein sequence ID" value="RDX55537.1"/>
    <property type="molecule type" value="Genomic_DNA"/>
</dbReference>
<gene>
    <name evidence="2" type="ORF">OH76DRAFT_748573</name>
</gene>
<dbReference type="AlphaFoldDB" id="A0A371DSL4"/>
<evidence type="ECO:0000313" key="2">
    <source>
        <dbReference type="EMBL" id="RDX55537.1"/>
    </source>
</evidence>
<sequence>MAASASASGTGRTSSASGYVYAESRDIQSLPDMALVCRHWHTQDARCHGRSASGWVWRSPRDTLPYSVDISPGPQSAVAAGRRRADTKQTPACVRDRKAATIQCSGLAQESGYTIQRLAIVVASAHGDQRKGGEPRGSQSTRSSSEESTSRRSVVAGASHVECLLKRL</sequence>